<dbReference type="PANTHER" id="PTHR24148">
    <property type="entry name" value="ANKYRIN REPEAT DOMAIN-CONTAINING PROTEIN 39 HOMOLOG-RELATED"/>
    <property type="match status" value="1"/>
</dbReference>
<reference evidence="2 3" key="1">
    <citation type="submission" date="2018-05" db="EMBL/GenBank/DDBJ databases">
        <title>Genome sequencing and assembly of the regulated plant pathogen Lachnellula willkommii and related sister species for the development of diagnostic species identification markers.</title>
        <authorList>
            <person name="Giroux E."/>
            <person name="Bilodeau G."/>
        </authorList>
    </citation>
    <scope>NUCLEOTIDE SEQUENCE [LARGE SCALE GENOMIC DNA]</scope>
    <source>
        <strain evidence="2 3">CBS 185.66</strain>
    </source>
</reference>
<feature type="non-terminal residue" evidence="2">
    <location>
        <position position="298"/>
    </location>
</feature>
<protein>
    <submittedName>
        <fullName evidence="2">Heterokaryon incompatibility protein 6,OR allele</fullName>
    </submittedName>
</protein>
<comment type="caution">
    <text evidence="2">The sequence shown here is derived from an EMBL/GenBank/DDBJ whole genome shotgun (WGS) entry which is preliminary data.</text>
</comment>
<dbReference type="Proteomes" id="UP000431533">
    <property type="component" value="Unassembled WGS sequence"/>
</dbReference>
<dbReference type="InterPro" id="IPR010730">
    <property type="entry name" value="HET"/>
</dbReference>
<dbReference type="GeneID" id="41987739"/>
<dbReference type="InterPro" id="IPR052895">
    <property type="entry name" value="HetReg/Transcr_Mod"/>
</dbReference>
<keyword evidence="3" id="KW-1185">Reference proteome</keyword>
<dbReference type="PANTHER" id="PTHR24148:SF73">
    <property type="entry name" value="HET DOMAIN PROTEIN (AFU_ORTHOLOGUE AFUA_8G01020)"/>
    <property type="match status" value="1"/>
</dbReference>
<organism evidence="2 3">
    <name type="scientific">Lachnellula hyalina</name>
    <dbReference type="NCBI Taxonomy" id="1316788"/>
    <lineage>
        <taxon>Eukaryota</taxon>
        <taxon>Fungi</taxon>
        <taxon>Dikarya</taxon>
        <taxon>Ascomycota</taxon>
        <taxon>Pezizomycotina</taxon>
        <taxon>Leotiomycetes</taxon>
        <taxon>Helotiales</taxon>
        <taxon>Lachnaceae</taxon>
        <taxon>Lachnellula</taxon>
    </lineage>
</organism>
<dbReference type="EMBL" id="QGMH01000172">
    <property type="protein sequence ID" value="TVY23582.1"/>
    <property type="molecule type" value="Genomic_DNA"/>
</dbReference>
<feature type="domain" description="Heterokaryon incompatibility" evidence="1">
    <location>
        <begin position="43"/>
        <end position="210"/>
    </location>
</feature>
<name>A0A8H8QVG7_9HELO</name>
<accession>A0A8H8QVG7</accession>
<dbReference type="AlphaFoldDB" id="A0A8H8QVG7"/>
<evidence type="ECO:0000313" key="3">
    <source>
        <dbReference type="Proteomes" id="UP000431533"/>
    </source>
</evidence>
<proteinExistence type="predicted"/>
<dbReference type="OrthoDB" id="3553147at2759"/>
<evidence type="ECO:0000259" key="1">
    <source>
        <dbReference type="Pfam" id="PF06985"/>
    </source>
</evidence>
<sequence length="298" mass="33827">MSVCYPQRLQPRHVRFLKLLSGLESEPIQCELVESGLDNALGFEALSYVWGDPKIRQEIQCEGSEFSITANLYQALQHLRQSSSARLIWADAICINQDGIEERNQQVQLMREIYSRASRVVVWLGLEYGEDVTVATSLMRTIYAACSKHAEIIDADLITLAVAYQGLNGVTPDQLERLGDHCSPKHPRSWPALRNFFARPWFTRVWCIQEIVLARDSIVLVGEDSISWNMVGVTACWLTGQMSESDFDGPSHLDDISYYNAYCMFDDGDKDELGLLQILAKYRDFESTDPKDKVYGLL</sequence>
<dbReference type="Pfam" id="PF06985">
    <property type="entry name" value="HET"/>
    <property type="match status" value="1"/>
</dbReference>
<evidence type="ECO:0000313" key="2">
    <source>
        <dbReference type="EMBL" id="TVY23582.1"/>
    </source>
</evidence>
<dbReference type="RefSeq" id="XP_031002370.1">
    <property type="nucleotide sequence ID" value="XM_031152470.1"/>
</dbReference>
<gene>
    <name evidence="2" type="primary">het-6_10</name>
    <name evidence="2" type="ORF">LHYA1_G007541</name>
</gene>